<reference evidence="1 2" key="1">
    <citation type="submission" date="2019-03" db="EMBL/GenBank/DDBJ databases">
        <title>Genomic Encyclopedia of Archaeal and Bacterial Type Strains, Phase II (KMG-II): from individual species to whole genera.</title>
        <authorList>
            <person name="Goeker M."/>
        </authorList>
    </citation>
    <scope>NUCLEOTIDE SEQUENCE [LARGE SCALE GENOMIC DNA]</scope>
    <source>
        <strain evidence="1 2">DSM 15388</strain>
    </source>
</reference>
<proteinExistence type="predicted"/>
<dbReference type="SUPFAM" id="SSF53335">
    <property type="entry name" value="S-adenosyl-L-methionine-dependent methyltransferases"/>
    <property type="match status" value="1"/>
</dbReference>
<keyword evidence="2" id="KW-1185">Reference proteome</keyword>
<dbReference type="InterPro" id="IPR029063">
    <property type="entry name" value="SAM-dependent_MTases_sf"/>
</dbReference>
<dbReference type="Pfam" id="PF13489">
    <property type="entry name" value="Methyltransf_23"/>
    <property type="match status" value="1"/>
</dbReference>
<evidence type="ECO:0000313" key="1">
    <source>
        <dbReference type="EMBL" id="TCS42065.1"/>
    </source>
</evidence>
<keyword evidence="1" id="KW-0808">Transferase</keyword>
<dbReference type="Proteomes" id="UP000295793">
    <property type="component" value="Unassembled WGS sequence"/>
</dbReference>
<comment type="caution">
    <text evidence="1">The sequence shown here is derived from an EMBL/GenBank/DDBJ whole genome shotgun (WGS) entry which is preliminary data.</text>
</comment>
<evidence type="ECO:0000313" key="2">
    <source>
        <dbReference type="Proteomes" id="UP000295793"/>
    </source>
</evidence>
<organism evidence="1 2">
    <name type="scientific">Reinekea marinisedimentorum</name>
    <dbReference type="NCBI Taxonomy" id="230495"/>
    <lineage>
        <taxon>Bacteria</taxon>
        <taxon>Pseudomonadati</taxon>
        <taxon>Pseudomonadota</taxon>
        <taxon>Gammaproteobacteria</taxon>
        <taxon>Oceanospirillales</taxon>
        <taxon>Saccharospirillaceae</taxon>
        <taxon>Reinekea</taxon>
    </lineage>
</organism>
<dbReference type="GO" id="GO:0032259">
    <property type="term" value="P:methylation"/>
    <property type="evidence" value="ECO:0007669"/>
    <property type="project" value="UniProtKB-KW"/>
</dbReference>
<protein>
    <submittedName>
        <fullName evidence="1">S-adenosylmethionine-dependent methyltransferase</fullName>
    </submittedName>
</protein>
<gene>
    <name evidence="1" type="ORF">BCF53_104170</name>
</gene>
<dbReference type="PANTHER" id="PTHR43861">
    <property type="entry name" value="TRANS-ACONITATE 2-METHYLTRANSFERASE-RELATED"/>
    <property type="match status" value="1"/>
</dbReference>
<sequence length="228" mass="25216">MQLIDALYKKYLPVSGLSGLRVLDAAGGLGQMSHWFLSEGSAVDYFDVSTEMVESVRQNFSAAIEAGALTTLCLSITDLDALGEYDIVNAHAVLEWLEQPYSALQSLCSAVKPGGYLGLMVYNRNMLMLRHLMRGTLQRAMSGNIAGDRKGLTPISPLDPLEVIAQLEKAGFRLLCQAGIRTFSDLAEKTVIDWYEEQELFNAELQLCEQRPYCDIGRYVLLIAQKSP</sequence>
<dbReference type="AlphaFoldDB" id="A0A4R3I7D5"/>
<dbReference type="Gene3D" id="3.40.50.150">
    <property type="entry name" value="Vaccinia Virus protein VP39"/>
    <property type="match status" value="1"/>
</dbReference>
<name>A0A4R3I7D5_9GAMM</name>
<dbReference type="EMBL" id="SLZR01000004">
    <property type="protein sequence ID" value="TCS42065.1"/>
    <property type="molecule type" value="Genomic_DNA"/>
</dbReference>
<keyword evidence="1" id="KW-0489">Methyltransferase</keyword>
<dbReference type="GO" id="GO:0008168">
    <property type="term" value="F:methyltransferase activity"/>
    <property type="evidence" value="ECO:0007669"/>
    <property type="project" value="UniProtKB-KW"/>
</dbReference>
<accession>A0A4R3I7D5</accession>